<evidence type="ECO:0000313" key="3">
    <source>
        <dbReference type="Proteomes" id="UP000264330"/>
    </source>
</evidence>
<dbReference type="Proteomes" id="UP000264330">
    <property type="component" value="Unassembled WGS sequence"/>
</dbReference>
<dbReference type="InterPro" id="IPR054347">
    <property type="entry name" value="TOTE_primase"/>
</dbReference>
<name>A0A3D5IWA7_9FLAO</name>
<dbReference type="EMBL" id="DPMF01000084">
    <property type="protein sequence ID" value="HCV80169.1"/>
    <property type="molecule type" value="Genomic_DNA"/>
</dbReference>
<gene>
    <name evidence="2" type="ORF">DGQ38_03885</name>
</gene>
<protein>
    <recommendedName>
        <fullName evidence="1">TOTE conflict system primase domain-containing protein</fullName>
    </recommendedName>
</protein>
<dbReference type="RefSeq" id="WP_273301087.1">
    <property type="nucleotide sequence ID" value="NZ_CAJXAW010000164.1"/>
</dbReference>
<accession>A0A3D5IWA7</accession>
<sequence length="548" mass="62976">MDKKYIELFNGYKGAYGVADWTHVKIDPKTGKRAPEYRWNYEPFTDQVFIDHLNGAKSVGIQPTNENAQTKFAIIDVDPDKIPGCTYKDYDKKFFIDKIQEFKLPLIPIESKSGGLHLYIFMKEFVSAALLVSFLSNLLTLFKLNPNAEIFPKQTLLSKDIETGELRPGQFVNLPYYRRTERRALNTDGTPFTFEQFIELVEANLVGIDDLDKITDGIDKQIYEGTDDNFKDGPPCLAALSTSMKDPEFDGKDRFMYNYHVFVKLKYPDKDTWTRKVKNAPVKYFEEQHANAWDDKFLNAKIRSWTRSEKGYTCKDEVLQKYCKKGICSKKKFGILAGSRGTYPELTNLKKIELAPEPEFEFDVTLADGFSKATVHCHDISYLTEQRKRRNVISRDAHFTPPLIKDDLPILNALWGTLTLVSPPIGTTPKEKLHDVLHAKINGAKAMNDASFKSGTVLIEAGCAFFKYDKFYDRLKSKNWKYSEDKTGTMMTTTYKECGIEFLDQKRFPSKVKGKYNTPTKNVVKISIKEFENVPILHTKLKHQKDII</sequence>
<dbReference type="AlphaFoldDB" id="A0A3D5IWA7"/>
<comment type="caution">
    <text evidence="2">The sequence shown here is derived from an EMBL/GenBank/DDBJ whole genome shotgun (WGS) entry which is preliminary data.</text>
</comment>
<evidence type="ECO:0000259" key="1">
    <source>
        <dbReference type="Pfam" id="PF22548"/>
    </source>
</evidence>
<evidence type="ECO:0000313" key="2">
    <source>
        <dbReference type="EMBL" id="HCV80169.1"/>
    </source>
</evidence>
<dbReference type="Pfam" id="PF22548">
    <property type="entry name" value="AEP-TOTE"/>
    <property type="match status" value="1"/>
</dbReference>
<proteinExistence type="predicted"/>
<feature type="domain" description="TOTE conflict system primase" evidence="1">
    <location>
        <begin position="21"/>
        <end position="159"/>
    </location>
</feature>
<reference evidence="2 3" key="1">
    <citation type="journal article" date="2018" name="Nat. Biotechnol.">
        <title>A standardized bacterial taxonomy based on genome phylogeny substantially revises the tree of life.</title>
        <authorList>
            <person name="Parks D.H."/>
            <person name="Chuvochina M."/>
            <person name="Waite D.W."/>
            <person name="Rinke C."/>
            <person name="Skarshewski A."/>
            <person name="Chaumeil P.A."/>
            <person name="Hugenholtz P."/>
        </authorList>
    </citation>
    <scope>NUCLEOTIDE SEQUENCE [LARGE SCALE GENOMIC DNA]</scope>
    <source>
        <strain evidence="2">UBA9359</strain>
    </source>
</reference>
<organism evidence="2 3">
    <name type="scientific">Zunongwangia profunda</name>
    <dbReference type="NCBI Taxonomy" id="398743"/>
    <lineage>
        <taxon>Bacteria</taxon>
        <taxon>Pseudomonadati</taxon>
        <taxon>Bacteroidota</taxon>
        <taxon>Flavobacteriia</taxon>
        <taxon>Flavobacteriales</taxon>
        <taxon>Flavobacteriaceae</taxon>
        <taxon>Zunongwangia</taxon>
    </lineage>
</organism>